<reference evidence="2 3" key="2">
    <citation type="journal article" date="2008" name="Nature">
        <title>The Phaeodactylum genome reveals the evolutionary history of diatom genomes.</title>
        <authorList>
            <person name="Bowler C."/>
            <person name="Allen A.E."/>
            <person name="Badger J.H."/>
            <person name="Grimwood J."/>
            <person name="Jabbari K."/>
            <person name="Kuo A."/>
            <person name="Maheswari U."/>
            <person name="Martens C."/>
            <person name="Maumus F."/>
            <person name="Otillar R.P."/>
            <person name="Rayko E."/>
            <person name="Salamov A."/>
            <person name="Vandepoele K."/>
            <person name="Beszteri B."/>
            <person name="Gruber A."/>
            <person name="Heijde M."/>
            <person name="Katinka M."/>
            <person name="Mock T."/>
            <person name="Valentin K."/>
            <person name="Verret F."/>
            <person name="Berges J.A."/>
            <person name="Brownlee C."/>
            <person name="Cadoret J.P."/>
            <person name="Chiovitti A."/>
            <person name="Choi C.J."/>
            <person name="Coesel S."/>
            <person name="De Martino A."/>
            <person name="Detter J.C."/>
            <person name="Durkin C."/>
            <person name="Falciatore A."/>
            <person name="Fournet J."/>
            <person name="Haruta M."/>
            <person name="Huysman M.J."/>
            <person name="Jenkins B.D."/>
            <person name="Jiroutova K."/>
            <person name="Jorgensen R.E."/>
            <person name="Joubert Y."/>
            <person name="Kaplan A."/>
            <person name="Kroger N."/>
            <person name="Kroth P.G."/>
            <person name="La Roche J."/>
            <person name="Lindquist E."/>
            <person name="Lommer M."/>
            <person name="Martin-Jezequel V."/>
            <person name="Lopez P.J."/>
            <person name="Lucas S."/>
            <person name="Mangogna M."/>
            <person name="McGinnis K."/>
            <person name="Medlin L.K."/>
            <person name="Montsant A."/>
            <person name="Oudot-Le Secq M.P."/>
            <person name="Napoli C."/>
            <person name="Obornik M."/>
            <person name="Parker M.S."/>
            <person name="Petit J.L."/>
            <person name="Porcel B.M."/>
            <person name="Poulsen N."/>
            <person name="Robison M."/>
            <person name="Rychlewski L."/>
            <person name="Rynearson T.A."/>
            <person name="Schmutz J."/>
            <person name="Shapiro H."/>
            <person name="Siaut M."/>
            <person name="Stanley M."/>
            <person name="Sussman M.R."/>
            <person name="Taylor A.R."/>
            <person name="Vardi A."/>
            <person name="von Dassow P."/>
            <person name="Vyverman W."/>
            <person name="Willis A."/>
            <person name="Wyrwicz L.S."/>
            <person name="Rokhsar D.S."/>
            <person name="Weissenbach J."/>
            <person name="Armbrust E.V."/>
            <person name="Green B.R."/>
            <person name="Van de Peer Y."/>
            <person name="Grigoriev I.V."/>
        </authorList>
    </citation>
    <scope>NUCLEOTIDE SEQUENCE [LARGE SCALE GENOMIC DNA]</scope>
    <source>
        <strain evidence="2 3">CCMP1335</strain>
    </source>
</reference>
<sequence length="162" mass="17881">MNDILRYIKFTTPACLHVDDYDKVDMMYTDEINDSNTDETTPPAEDIENMKLHIMLMGLRASSPPRHRQCVQPQPHGSQSFNGPSNPPSVTHSSTITSLVLEQCGLGCAAMFHSGLVPPSPSPAVVASDVYPHPQRLNRTIYDIVPKADEGWCKPNAGIQHE</sequence>
<dbReference type="EMBL" id="CM000655">
    <property type="protein sequence ID" value="EED87395.1"/>
    <property type="molecule type" value="Genomic_DNA"/>
</dbReference>
<dbReference type="HOGENOM" id="CLU_1638823_0_0_1"/>
<name>B8CGN1_THAPS</name>
<dbReference type="AlphaFoldDB" id="B8CGN1"/>
<accession>B8CGN1</accession>
<dbReference type="GeneID" id="7452010"/>
<proteinExistence type="predicted"/>
<protein>
    <submittedName>
        <fullName evidence="2">Uncharacterized protein</fullName>
    </submittedName>
</protein>
<organism evidence="2 3">
    <name type="scientific">Thalassiosira pseudonana</name>
    <name type="common">Marine diatom</name>
    <name type="synonym">Cyclotella nana</name>
    <dbReference type="NCBI Taxonomy" id="35128"/>
    <lineage>
        <taxon>Eukaryota</taxon>
        <taxon>Sar</taxon>
        <taxon>Stramenopiles</taxon>
        <taxon>Ochrophyta</taxon>
        <taxon>Bacillariophyta</taxon>
        <taxon>Coscinodiscophyceae</taxon>
        <taxon>Thalassiosirophycidae</taxon>
        <taxon>Thalassiosirales</taxon>
        <taxon>Thalassiosiraceae</taxon>
        <taxon>Thalassiosira</taxon>
    </lineage>
</organism>
<gene>
    <name evidence="2" type="ORF">THAPSDRAFT_12166</name>
</gene>
<feature type="compositionally biased region" description="Polar residues" evidence="1">
    <location>
        <begin position="71"/>
        <end position="93"/>
    </location>
</feature>
<feature type="region of interest" description="Disordered" evidence="1">
    <location>
        <begin position="63"/>
        <end position="93"/>
    </location>
</feature>
<dbReference type="PaxDb" id="35128-Thaps12166"/>
<dbReference type="RefSeq" id="XP_002295329.1">
    <property type="nucleotide sequence ID" value="XM_002295293.1"/>
</dbReference>
<dbReference type="InParanoid" id="B8CGN1"/>
<evidence type="ECO:0000313" key="2">
    <source>
        <dbReference type="EMBL" id="EED87395.1"/>
    </source>
</evidence>
<reference evidence="2 3" key="1">
    <citation type="journal article" date="2004" name="Science">
        <title>The genome of the diatom Thalassiosira pseudonana: ecology, evolution, and metabolism.</title>
        <authorList>
            <person name="Armbrust E.V."/>
            <person name="Berges J.A."/>
            <person name="Bowler C."/>
            <person name="Green B.R."/>
            <person name="Martinez D."/>
            <person name="Putnam N.H."/>
            <person name="Zhou S."/>
            <person name="Allen A.E."/>
            <person name="Apt K.E."/>
            <person name="Bechner M."/>
            <person name="Brzezinski M.A."/>
            <person name="Chaal B.K."/>
            <person name="Chiovitti A."/>
            <person name="Davis A.K."/>
            <person name="Demarest M.S."/>
            <person name="Detter J.C."/>
            <person name="Glavina T."/>
            <person name="Goodstein D."/>
            <person name="Hadi M.Z."/>
            <person name="Hellsten U."/>
            <person name="Hildebrand M."/>
            <person name="Jenkins B.D."/>
            <person name="Jurka J."/>
            <person name="Kapitonov V.V."/>
            <person name="Kroger N."/>
            <person name="Lau W.W."/>
            <person name="Lane T.W."/>
            <person name="Larimer F.W."/>
            <person name="Lippmeier J.C."/>
            <person name="Lucas S."/>
            <person name="Medina M."/>
            <person name="Montsant A."/>
            <person name="Obornik M."/>
            <person name="Parker M.S."/>
            <person name="Palenik B."/>
            <person name="Pazour G.J."/>
            <person name="Richardson P.M."/>
            <person name="Rynearson T.A."/>
            <person name="Saito M.A."/>
            <person name="Schwartz D.C."/>
            <person name="Thamatrakoln K."/>
            <person name="Valentin K."/>
            <person name="Vardi A."/>
            <person name="Wilkerson F.P."/>
            <person name="Rokhsar D.S."/>
        </authorList>
    </citation>
    <scope>NUCLEOTIDE SEQUENCE [LARGE SCALE GENOMIC DNA]</scope>
    <source>
        <strain evidence="2 3">CCMP1335</strain>
    </source>
</reference>
<evidence type="ECO:0000313" key="3">
    <source>
        <dbReference type="Proteomes" id="UP000001449"/>
    </source>
</evidence>
<keyword evidence="3" id="KW-1185">Reference proteome</keyword>
<evidence type="ECO:0000256" key="1">
    <source>
        <dbReference type="SAM" id="MobiDB-lite"/>
    </source>
</evidence>
<dbReference type="Proteomes" id="UP000001449">
    <property type="component" value="Chromosome 24"/>
</dbReference>
<dbReference type="KEGG" id="tps:THAPSDRAFT_12166"/>